<feature type="compositionally biased region" description="Basic and acidic residues" evidence="1">
    <location>
        <begin position="610"/>
        <end position="627"/>
    </location>
</feature>
<feature type="compositionally biased region" description="Low complexity" evidence="1">
    <location>
        <begin position="74"/>
        <end position="85"/>
    </location>
</feature>
<feature type="compositionally biased region" description="Polar residues" evidence="1">
    <location>
        <begin position="1"/>
        <end position="18"/>
    </location>
</feature>
<feature type="region of interest" description="Disordered" evidence="1">
    <location>
        <begin position="1"/>
        <end position="101"/>
    </location>
</feature>
<accession>A0ABR3B175</accession>
<feature type="region of interest" description="Disordered" evidence="1">
    <location>
        <begin position="190"/>
        <end position="222"/>
    </location>
</feature>
<feature type="compositionally biased region" description="Polar residues" evidence="1">
    <location>
        <begin position="597"/>
        <end position="609"/>
    </location>
</feature>
<feature type="compositionally biased region" description="Basic and acidic residues" evidence="1">
    <location>
        <begin position="197"/>
        <end position="218"/>
    </location>
</feature>
<name>A0ABR3B175_PHYBL</name>
<dbReference type="Proteomes" id="UP001448207">
    <property type="component" value="Unassembled WGS sequence"/>
</dbReference>
<feature type="compositionally biased region" description="Basic and acidic residues" evidence="1">
    <location>
        <begin position="26"/>
        <end position="35"/>
    </location>
</feature>
<proteinExistence type="predicted"/>
<feature type="compositionally biased region" description="Basic and acidic residues" evidence="1">
    <location>
        <begin position="57"/>
        <end position="69"/>
    </location>
</feature>
<reference evidence="2 3" key="1">
    <citation type="submission" date="2024-04" db="EMBL/GenBank/DDBJ databases">
        <title>Symmetric and asymmetric DNA N6-adenine methylation regulates different biological responses in Mucorales.</title>
        <authorList>
            <consortium name="Lawrence Berkeley National Laboratory"/>
            <person name="Lax C."/>
            <person name="Mondo S.J."/>
            <person name="Osorio-Concepcion M."/>
            <person name="Muszewska A."/>
            <person name="Corrochano-Luque M."/>
            <person name="Gutierrez G."/>
            <person name="Riley R."/>
            <person name="Lipzen A."/>
            <person name="Guo J."/>
            <person name="Hundley H."/>
            <person name="Amirebrahimi M."/>
            <person name="Ng V."/>
            <person name="Lorenzo-Gutierrez D."/>
            <person name="Binder U."/>
            <person name="Yang J."/>
            <person name="Song Y."/>
            <person name="Canovas D."/>
            <person name="Navarro E."/>
            <person name="Freitag M."/>
            <person name="Gabaldon T."/>
            <person name="Grigoriev I.V."/>
            <person name="Corrochano L.M."/>
            <person name="Nicolas F.E."/>
            <person name="Garre V."/>
        </authorList>
    </citation>
    <scope>NUCLEOTIDE SEQUENCE [LARGE SCALE GENOMIC DNA]</scope>
    <source>
        <strain evidence="2 3">L51</strain>
    </source>
</reference>
<keyword evidence="3" id="KW-1185">Reference proteome</keyword>
<evidence type="ECO:0000256" key="1">
    <source>
        <dbReference type="SAM" id="MobiDB-lite"/>
    </source>
</evidence>
<evidence type="ECO:0000313" key="3">
    <source>
        <dbReference type="Proteomes" id="UP001448207"/>
    </source>
</evidence>
<dbReference type="EMBL" id="JBCLYO010000007">
    <property type="protein sequence ID" value="KAL0087260.1"/>
    <property type="molecule type" value="Genomic_DNA"/>
</dbReference>
<feature type="region of interest" description="Disordered" evidence="1">
    <location>
        <begin position="119"/>
        <end position="145"/>
    </location>
</feature>
<feature type="region of interest" description="Disordered" evidence="1">
    <location>
        <begin position="530"/>
        <end position="644"/>
    </location>
</feature>
<feature type="compositionally biased region" description="Basic and acidic residues" evidence="1">
    <location>
        <begin position="569"/>
        <end position="596"/>
    </location>
</feature>
<sequence>MKTRNMTANASSAATQTKLRPRSRRLKEAGKRSFNDDFIEANIKPKGSGKNTSEIELSTKDKREKDASPEIRNVSSSAKVSSSSSELQTHTSKKRKLNPRRTLIASAWTVSSSVENLFEETQSEASYLSDADKNHSSASNQQQPAAVVLGVSTGVKNNKKKLSKITASKSRKLGSSFTVASDWNRLVVVPPQCRNTSNDKDPKMKEEEEESMDTKETTDNDPYEQQDIICDDIFEKAEVKNDTTSEMDIHQAIEPLAPAKEEEKKEEERSDTELLAVAKNQTSDIIRGFSTVQEEHMEVDHTIPQNISQATLEVQQQQQQEEVYAYGKKMMEVPVLKVLEEENDTPCFVPKDNEGDDNDELENSNHVKMMDSIHQKIGSKEVNVEENVDHHSTLSREEGSDYEQKDIISGTTYQNISLETENHKTIPSSMEIDDEVLDTTTTTTTTTSTTTTTIITTSTATITATTTTDTSSQQIEIEKAVDTKEIPDEPMDYISTTDETTTGLDLESKSFICVDHGKLPALSDICIPGTVPDSETRELSRIIATPAKDTTALSEPDEKMDVVPEGEDEKFQEHEASKSLEEHSASEYDEAKHSHDSSIQNLEEISQTPTDKRNTRESESEAPRSDIDVAPLQITAEPIVPPEVHEAAPPKRSFWQRLLFFL</sequence>
<organism evidence="2 3">
    <name type="scientific">Phycomyces blakesleeanus</name>
    <dbReference type="NCBI Taxonomy" id="4837"/>
    <lineage>
        <taxon>Eukaryota</taxon>
        <taxon>Fungi</taxon>
        <taxon>Fungi incertae sedis</taxon>
        <taxon>Mucoromycota</taxon>
        <taxon>Mucoromycotina</taxon>
        <taxon>Mucoromycetes</taxon>
        <taxon>Mucorales</taxon>
        <taxon>Phycomycetaceae</taxon>
        <taxon>Phycomyces</taxon>
    </lineage>
</organism>
<gene>
    <name evidence="2" type="ORF">J3Q64DRAFT_1736100</name>
</gene>
<protein>
    <submittedName>
        <fullName evidence="2">Uncharacterized protein</fullName>
    </submittedName>
</protein>
<comment type="caution">
    <text evidence="2">The sequence shown here is derived from an EMBL/GenBank/DDBJ whole genome shotgun (WGS) entry which is preliminary data.</text>
</comment>
<evidence type="ECO:0000313" key="2">
    <source>
        <dbReference type="EMBL" id="KAL0087260.1"/>
    </source>
</evidence>